<dbReference type="CDD" id="cd02696">
    <property type="entry name" value="MurNAc-LAA"/>
    <property type="match status" value="1"/>
</dbReference>
<sequence>MKKLDQWLKQKRIHPQRFYGACFTIAIVGILVVSYFVLRHSDDDHINLIEDAEIRTGPNAAYPVLYQVHKGDEFHQIGKKGKWIEVRSANGKQKGWIAGWHTNLDIPADVNPQANPLRNKTIVLDPGHGGGDQGASSRQGDKTLEKDITLKTGLELKSLLEKKGANVKMTRSTDEYVKLKDRNLKGDVFISIHNDALETPNANGATVYWFHEQQEGLAQTLNASIQKKAMLSNRGTRQENYQVLRQTEMPAVLLELGYISNPTDTVMMKDKNHRQIVEQAIVDGLESYFLS</sequence>
<keyword evidence="7 8" id="KW-0961">Cell wall biogenesis/degradation</keyword>
<keyword evidence="10" id="KW-0812">Transmembrane</keyword>
<comment type="function">
    <text evidence="8">Probably involved in cell-wall metabolism.</text>
</comment>
<dbReference type="PANTHER" id="PTHR30404:SF7">
    <property type="entry name" value="CELL WALL AMIDASE LYTH-RELATED"/>
    <property type="match status" value="1"/>
</dbReference>
<dbReference type="SMART" id="SM00646">
    <property type="entry name" value="Ami_3"/>
    <property type="match status" value="1"/>
</dbReference>
<comment type="subcellular location">
    <subcellularLocation>
        <location evidence="1 8">Secreted</location>
    </subcellularLocation>
</comment>
<feature type="domain" description="SH3b" evidence="11">
    <location>
        <begin position="41"/>
        <end position="105"/>
    </location>
</feature>
<dbReference type="GO" id="GO:0005576">
    <property type="term" value="C:extracellular region"/>
    <property type="evidence" value="ECO:0007669"/>
    <property type="project" value="UniProtKB-SubCell"/>
</dbReference>
<evidence type="ECO:0000256" key="9">
    <source>
        <dbReference type="SAM" id="MobiDB-lite"/>
    </source>
</evidence>
<dbReference type="AlphaFoldDB" id="A0A2A4GYB5"/>
<evidence type="ECO:0000256" key="6">
    <source>
        <dbReference type="ARBA" id="ARBA00022801"/>
    </source>
</evidence>
<dbReference type="GO" id="GO:0071555">
    <property type="term" value="P:cell wall organization"/>
    <property type="evidence" value="ECO:0007669"/>
    <property type="project" value="UniProtKB-KW"/>
</dbReference>
<accession>A0A2A4GYB5</accession>
<evidence type="ECO:0000256" key="3">
    <source>
        <dbReference type="ARBA" id="ARBA00018811"/>
    </source>
</evidence>
<name>A0A2A4GYB5_9STAP</name>
<comment type="caution">
    <text evidence="12">The sequence shown here is derived from an EMBL/GenBank/DDBJ whole genome shotgun (WGS) entry which is preliminary data.</text>
</comment>
<organism evidence="12 13">
    <name type="scientific">Staphylococcus delphini</name>
    <dbReference type="NCBI Taxonomy" id="53344"/>
    <lineage>
        <taxon>Bacteria</taxon>
        <taxon>Bacillati</taxon>
        <taxon>Bacillota</taxon>
        <taxon>Bacilli</taxon>
        <taxon>Bacillales</taxon>
        <taxon>Staphylococcaceae</taxon>
        <taxon>Staphylococcus</taxon>
        <taxon>Staphylococcus intermedius group</taxon>
    </lineage>
</organism>
<dbReference type="InterPro" id="IPR050695">
    <property type="entry name" value="N-acetylmuramoyl_amidase_3"/>
</dbReference>
<evidence type="ECO:0000256" key="1">
    <source>
        <dbReference type="ARBA" id="ARBA00004613"/>
    </source>
</evidence>
<evidence type="ECO:0000313" key="12">
    <source>
        <dbReference type="EMBL" id="PCF55477.1"/>
    </source>
</evidence>
<keyword evidence="6 8" id="KW-0378">Hydrolase</keyword>
<dbReference type="GO" id="GO:0008745">
    <property type="term" value="F:N-acetylmuramoyl-L-alanine amidase activity"/>
    <property type="evidence" value="ECO:0007669"/>
    <property type="project" value="InterPro"/>
</dbReference>
<evidence type="ECO:0000256" key="8">
    <source>
        <dbReference type="PIRNR" id="PIRNR037730"/>
    </source>
</evidence>
<dbReference type="PANTHER" id="PTHR30404">
    <property type="entry name" value="N-ACETYLMURAMOYL-L-ALANINE AMIDASE"/>
    <property type="match status" value="1"/>
</dbReference>
<gene>
    <name evidence="12" type="ORF">B5C08_05400</name>
</gene>
<evidence type="ECO:0000256" key="4">
    <source>
        <dbReference type="ARBA" id="ARBA00022525"/>
    </source>
</evidence>
<dbReference type="Gene3D" id="2.30.30.40">
    <property type="entry name" value="SH3 Domains"/>
    <property type="match status" value="1"/>
</dbReference>
<dbReference type="SUPFAM" id="SSF53187">
    <property type="entry name" value="Zn-dependent exopeptidases"/>
    <property type="match status" value="1"/>
</dbReference>
<dbReference type="PIRSF" id="PIRSF037730">
    <property type="entry name" value="CWA_LytH_prd"/>
    <property type="match status" value="1"/>
</dbReference>
<evidence type="ECO:0000256" key="7">
    <source>
        <dbReference type="ARBA" id="ARBA00023316"/>
    </source>
</evidence>
<feature type="transmembrane region" description="Helical" evidence="10">
    <location>
        <begin position="18"/>
        <end position="38"/>
    </location>
</feature>
<dbReference type="InterPro" id="IPR002508">
    <property type="entry name" value="MurNAc-LAA_cat"/>
</dbReference>
<evidence type="ECO:0000256" key="10">
    <source>
        <dbReference type="SAM" id="Phobius"/>
    </source>
</evidence>
<dbReference type="InterPro" id="IPR003646">
    <property type="entry name" value="SH3-like_bac-type"/>
</dbReference>
<dbReference type="EC" id="3.5.1.-" evidence="8"/>
<keyword evidence="10" id="KW-0472">Membrane</keyword>
<proteinExistence type="inferred from homology"/>
<keyword evidence="5" id="KW-0732">Signal</keyword>
<evidence type="ECO:0000313" key="13">
    <source>
        <dbReference type="Proteomes" id="UP000218335"/>
    </source>
</evidence>
<dbReference type="EMBL" id="MWUU01000006">
    <property type="protein sequence ID" value="PCF55477.1"/>
    <property type="molecule type" value="Genomic_DNA"/>
</dbReference>
<dbReference type="PROSITE" id="PS51781">
    <property type="entry name" value="SH3B"/>
    <property type="match status" value="1"/>
</dbReference>
<dbReference type="Gene3D" id="3.40.630.40">
    <property type="entry name" value="Zn-dependent exopeptidases"/>
    <property type="match status" value="1"/>
</dbReference>
<dbReference type="Proteomes" id="UP000218335">
    <property type="component" value="Unassembled WGS sequence"/>
</dbReference>
<reference evidence="12 13" key="1">
    <citation type="journal article" date="2017" name="PLoS ONE">
        <title>Development of a real-time PCR for detection of Staphylococcus pseudintermedius using a novel automated comparison of whole-genome sequences.</title>
        <authorList>
            <person name="Verstappen K.M."/>
            <person name="Huijbregts L."/>
            <person name="Spaninks M."/>
            <person name="Wagenaar J.A."/>
            <person name="Fluit A.C."/>
            <person name="Duim B."/>
        </authorList>
    </citation>
    <scope>NUCLEOTIDE SEQUENCE [LARGE SCALE GENOMIC DNA]</scope>
    <source>
        <strain evidence="12 13">215070706401-1</strain>
    </source>
</reference>
<evidence type="ECO:0000259" key="11">
    <source>
        <dbReference type="PROSITE" id="PS51781"/>
    </source>
</evidence>
<keyword evidence="4 8" id="KW-0964">Secreted</keyword>
<dbReference type="GO" id="GO:0009253">
    <property type="term" value="P:peptidoglycan catabolic process"/>
    <property type="evidence" value="ECO:0007669"/>
    <property type="project" value="InterPro"/>
</dbReference>
<comment type="similarity">
    <text evidence="2 8">Belongs to the N-acetylmuramoyl-L-alanine amidase 3 family.</text>
</comment>
<dbReference type="Pfam" id="PF01520">
    <property type="entry name" value="Amidase_3"/>
    <property type="match status" value="1"/>
</dbReference>
<evidence type="ECO:0000256" key="2">
    <source>
        <dbReference type="ARBA" id="ARBA00010860"/>
    </source>
</evidence>
<dbReference type="InterPro" id="IPR017273">
    <property type="entry name" value="LytH"/>
</dbReference>
<feature type="region of interest" description="Disordered" evidence="9">
    <location>
        <begin position="120"/>
        <end position="144"/>
    </location>
</feature>
<protein>
    <recommendedName>
        <fullName evidence="3 8">Probable cell wall amidase lytH</fullName>
        <ecNumber evidence="8">3.5.1.-</ecNumber>
    </recommendedName>
</protein>
<evidence type="ECO:0000256" key="5">
    <source>
        <dbReference type="ARBA" id="ARBA00022729"/>
    </source>
</evidence>
<dbReference type="GO" id="GO:0030288">
    <property type="term" value="C:outer membrane-bounded periplasmic space"/>
    <property type="evidence" value="ECO:0007669"/>
    <property type="project" value="TreeGrafter"/>
</dbReference>
<dbReference type="RefSeq" id="WP_096592340.1">
    <property type="nucleotide sequence ID" value="NZ_MWRM01000001.1"/>
</dbReference>
<dbReference type="Pfam" id="PF08239">
    <property type="entry name" value="SH3_3"/>
    <property type="match status" value="1"/>
</dbReference>
<keyword evidence="10" id="KW-1133">Transmembrane helix</keyword>
<dbReference type="SMART" id="SM00287">
    <property type="entry name" value="SH3b"/>
    <property type="match status" value="1"/>
</dbReference>